<dbReference type="AlphaFoldDB" id="A0A369TR77"/>
<feature type="domain" description="DUF5927" evidence="15">
    <location>
        <begin position="266"/>
        <end position="565"/>
    </location>
</feature>
<keyword evidence="3" id="KW-0328">Glycosyltransferase</keyword>
<dbReference type="GO" id="GO:0050650">
    <property type="term" value="P:chondroitin sulfate proteoglycan biosynthetic process"/>
    <property type="evidence" value="ECO:0007669"/>
    <property type="project" value="TreeGrafter"/>
</dbReference>
<evidence type="ECO:0000259" key="15">
    <source>
        <dbReference type="Pfam" id="PF19349"/>
    </source>
</evidence>
<evidence type="ECO:0000256" key="9">
    <source>
        <dbReference type="ARBA" id="ARBA00022989"/>
    </source>
</evidence>
<dbReference type="InterPro" id="IPR043538">
    <property type="entry name" value="XYLT"/>
</dbReference>
<keyword evidence="5" id="KW-0812">Transmembrane</keyword>
<dbReference type="InterPro" id="IPR045971">
    <property type="entry name" value="DUF5927"/>
</dbReference>
<evidence type="ECO:0000313" key="17">
    <source>
        <dbReference type="Proteomes" id="UP000253977"/>
    </source>
</evidence>
<evidence type="ECO:0000256" key="2">
    <source>
        <dbReference type="ARBA" id="ARBA00004648"/>
    </source>
</evidence>
<evidence type="ECO:0000313" key="16">
    <source>
        <dbReference type="EMBL" id="RDD67768.1"/>
    </source>
</evidence>
<evidence type="ECO:0000256" key="12">
    <source>
        <dbReference type="ARBA" id="ARBA00023157"/>
    </source>
</evidence>
<evidence type="ECO:0000256" key="8">
    <source>
        <dbReference type="ARBA" id="ARBA00022968"/>
    </source>
</evidence>
<keyword evidence="8" id="KW-0735">Signal-anchor</keyword>
<dbReference type="PANTHER" id="PTHR46025:SF3">
    <property type="entry name" value="XYLOSYLTRANSFERASE OXT"/>
    <property type="match status" value="1"/>
</dbReference>
<keyword evidence="4 16" id="KW-0808">Transferase</keyword>
<dbReference type="EMBL" id="QPMK01000002">
    <property type="protein sequence ID" value="RDD67768.1"/>
    <property type="molecule type" value="Genomic_DNA"/>
</dbReference>
<dbReference type="GO" id="GO:0046872">
    <property type="term" value="F:metal ion binding"/>
    <property type="evidence" value="ECO:0007669"/>
    <property type="project" value="UniProtKB-KW"/>
</dbReference>
<name>A0A369TR77_9RHOB</name>
<evidence type="ECO:0000256" key="3">
    <source>
        <dbReference type="ARBA" id="ARBA00022676"/>
    </source>
</evidence>
<dbReference type="GO" id="GO:0016020">
    <property type="term" value="C:membrane"/>
    <property type="evidence" value="ECO:0007669"/>
    <property type="project" value="InterPro"/>
</dbReference>
<dbReference type="PANTHER" id="PTHR46025">
    <property type="entry name" value="XYLOSYLTRANSFERASE OXT"/>
    <property type="match status" value="1"/>
</dbReference>
<evidence type="ECO:0000256" key="14">
    <source>
        <dbReference type="ARBA" id="ARBA00042865"/>
    </source>
</evidence>
<evidence type="ECO:0000256" key="5">
    <source>
        <dbReference type="ARBA" id="ARBA00022692"/>
    </source>
</evidence>
<evidence type="ECO:0000256" key="4">
    <source>
        <dbReference type="ARBA" id="ARBA00022679"/>
    </source>
</evidence>
<sequence>MSVGIVMLVHTALGRAEQVARHWTRAGCPVVIHVDKSVSRKVYEGFVQSVSDVPEILFSRRHRCEWGTWGLVAASQDASEMMLANFPDVRHVYLASGSCLPLRPVQELIDYLADRPRTDFIESATTADVPWTVGGLDHERFTMRFPFSWRKNRYLFDRFVEFQRKIGYRRRVPKGVVPHMGSQWWCLTRQTLSAILQDPERTRYDAYFRHVWIPDESYFQTLSRLYSTNIESRSLTLSKFDFQGKPHIFYDDHLQLLRRSDCFVARKIWPHAERLYQAFLTDPDGAMSRQEPNPGKIDRIFAKAVDRRTRGRAGLYMQSRYPNPGWENGVTAAKYSVFQGFSELFQDFEAWLARATGAQVHGHLFAPERAEFAGGQTIINGALPDTALLRDANPRAFLTNLLWNTRGERQCFQFGPRDNVKINRQIAEDPNAQVSVITGAWAVPLFKSNANFADIRAEAAALQKIESKMLDELRSPYSKARIRIWTMAEFIESPMEPLQVIIDEIGHKSLRRLAEAPLMEDLTGFGQFLQNLKNQGMHPYLMGDFPVDPIPKLHGARPRKPYLVKK</sequence>
<keyword evidence="12" id="KW-1015">Disulfide bond</keyword>
<protein>
    <recommendedName>
        <fullName evidence="14">Peptide O-xylosyltransferase</fullName>
    </recommendedName>
</protein>
<dbReference type="Pfam" id="PF02485">
    <property type="entry name" value="Branch"/>
    <property type="match status" value="1"/>
</dbReference>
<dbReference type="InterPro" id="IPR003406">
    <property type="entry name" value="Glyco_trans_14"/>
</dbReference>
<keyword evidence="6" id="KW-0479">Metal-binding</keyword>
<keyword evidence="7" id="KW-0256">Endoplasmic reticulum</keyword>
<comment type="caution">
    <text evidence="16">The sequence shown here is derived from an EMBL/GenBank/DDBJ whole genome shotgun (WGS) entry which is preliminary data.</text>
</comment>
<organism evidence="16 17">
    <name type="scientific">Thalassococcus profundi</name>
    <dbReference type="NCBI Taxonomy" id="2282382"/>
    <lineage>
        <taxon>Bacteria</taxon>
        <taxon>Pseudomonadati</taxon>
        <taxon>Pseudomonadota</taxon>
        <taxon>Alphaproteobacteria</taxon>
        <taxon>Rhodobacterales</taxon>
        <taxon>Roseobacteraceae</taxon>
        <taxon>Thalassococcus</taxon>
    </lineage>
</organism>
<keyword evidence="17" id="KW-1185">Reference proteome</keyword>
<accession>A0A369TR77</accession>
<gene>
    <name evidence="16" type="ORF">DU478_03675</name>
</gene>
<reference evidence="16 17" key="1">
    <citation type="submission" date="2018-07" db="EMBL/GenBank/DDBJ databases">
        <title>Thalassococcus profundi sp. nov., a marine bacterium isolated from deep seawater of Okinawa Trough.</title>
        <authorList>
            <person name="Yu M."/>
        </authorList>
    </citation>
    <scope>NUCLEOTIDE SEQUENCE [LARGE SCALE GENOMIC DNA]</scope>
    <source>
        <strain evidence="16 17">WRAS1</strain>
    </source>
</reference>
<evidence type="ECO:0000256" key="7">
    <source>
        <dbReference type="ARBA" id="ARBA00022824"/>
    </source>
</evidence>
<evidence type="ECO:0000256" key="11">
    <source>
        <dbReference type="ARBA" id="ARBA00023136"/>
    </source>
</evidence>
<keyword evidence="13" id="KW-0325">Glycoprotein</keyword>
<proteinExistence type="predicted"/>
<evidence type="ECO:0000256" key="13">
    <source>
        <dbReference type="ARBA" id="ARBA00023180"/>
    </source>
</evidence>
<evidence type="ECO:0000256" key="6">
    <source>
        <dbReference type="ARBA" id="ARBA00022723"/>
    </source>
</evidence>
<evidence type="ECO:0000256" key="10">
    <source>
        <dbReference type="ARBA" id="ARBA00023034"/>
    </source>
</evidence>
<keyword evidence="10" id="KW-0333">Golgi apparatus</keyword>
<dbReference type="OrthoDB" id="7943907at2"/>
<dbReference type="Pfam" id="PF19349">
    <property type="entry name" value="DUF5927"/>
    <property type="match status" value="1"/>
</dbReference>
<dbReference type="GO" id="GO:0015012">
    <property type="term" value="P:heparan sulfate proteoglycan biosynthetic process"/>
    <property type="evidence" value="ECO:0007669"/>
    <property type="project" value="TreeGrafter"/>
</dbReference>
<dbReference type="GO" id="GO:0030158">
    <property type="term" value="F:protein xylosyltransferase activity"/>
    <property type="evidence" value="ECO:0007669"/>
    <property type="project" value="InterPro"/>
</dbReference>
<comment type="subcellular location">
    <subcellularLocation>
        <location evidence="2">Endoplasmic reticulum membrane</location>
        <topology evidence="2">Single-pass type II membrane protein</topology>
    </subcellularLocation>
    <subcellularLocation>
        <location evidence="1">Golgi apparatus membrane</location>
        <topology evidence="1">Single-pass type II membrane protein</topology>
    </subcellularLocation>
</comment>
<keyword evidence="9" id="KW-1133">Transmembrane helix</keyword>
<dbReference type="RefSeq" id="WP_114509580.1">
    <property type="nucleotide sequence ID" value="NZ_QPMK01000002.1"/>
</dbReference>
<dbReference type="Proteomes" id="UP000253977">
    <property type="component" value="Unassembled WGS sequence"/>
</dbReference>
<keyword evidence="11" id="KW-0472">Membrane</keyword>
<evidence type="ECO:0000256" key="1">
    <source>
        <dbReference type="ARBA" id="ARBA00004323"/>
    </source>
</evidence>